<dbReference type="GO" id="GO:0046872">
    <property type="term" value="F:metal ion binding"/>
    <property type="evidence" value="ECO:0007669"/>
    <property type="project" value="UniProtKB-KW"/>
</dbReference>
<evidence type="ECO:0000256" key="6">
    <source>
        <dbReference type="SAM" id="MobiDB-lite"/>
    </source>
</evidence>
<dbReference type="Pfam" id="PF19112">
    <property type="entry name" value="VanA_C"/>
    <property type="match status" value="1"/>
</dbReference>
<dbReference type="Gene3D" id="2.102.10.10">
    <property type="entry name" value="Rieske [2Fe-2S] iron-sulphur domain"/>
    <property type="match status" value="1"/>
</dbReference>
<dbReference type="HOGENOM" id="CLU_039484_1_2_11"/>
<dbReference type="GO" id="GO:0032259">
    <property type="term" value="P:methylation"/>
    <property type="evidence" value="ECO:0007669"/>
    <property type="project" value="UniProtKB-KW"/>
</dbReference>
<evidence type="ECO:0000256" key="1">
    <source>
        <dbReference type="ARBA" id="ARBA00022714"/>
    </source>
</evidence>
<dbReference type="PANTHER" id="PTHR21266:SF57">
    <property type="entry name" value="3-CHLOROBENZOATE-3,4-DIOXYGENASE"/>
    <property type="match status" value="1"/>
</dbReference>
<keyword evidence="8" id="KW-0808">Transferase</keyword>
<keyword evidence="5" id="KW-0411">Iron-sulfur</keyword>
<dbReference type="InterPro" id="IPR050584">
    <property type="entry name" value="Cholesterol_7-desaturase"/>
</dbReference>
<evidence type="ECO:0000256" key="5">
    <source>
        <dbReference type="ARBA" id="ARBA00023014"/>
    </source>
</evidence>
<evidence type="ECO:0000313" key="8">
    <source>
        <dbReference type="EMBL" id="AGP31869.1"/>
    </source>
</evidence>
<dbReference type="RefSeq" id="WP_020442218.1">
    <property type="nucleotide sequence ID" value="NC_021663.1"/>
</dbReference>
<name>S4XH05_9CORY</name>
<dbReference type="InterPro" id="IPR044043">
    <property type="entry name" value="VanA_C_cat"/>
</dbReference>
<keyword evidence="3" id="KW-0560">Oxidoreductase</keyword>
<dbReference type="PATRIC" id="fig|1200352.3.peg.2280"/>
<feature type="region of interest" description="Disordered" evidence="6">
    <location>
        <begin position="1"/>
        <end position="49"/>
    </location>
</feature>
<protein>
    <submittedName>
        <fullName evidence="8">Vanillate O-demethylase oxygenase subunit</fullName>
    </submittedName>
</protein>
<keyword evidence="4" id="KW-0408">Iron</keyword>
<evidence type="ECO:0000256" key="3">
    <source>
        <dbReference type="ARBA" id="ARBA00023002"/>
    </source>
</evidence>
<feature type="domain" description="Rieske" evidence="7">
    <location>
        <begin position="73"/>
        <end position="177"/>
    </location>
</feature>
<keyword evidence="1" id="KW-0001">2Fe-2S</keyword>
<evidence type="ECO:0000259" key="7">
    <source>
        <dbReference type="PROSITE" id="PS51296"/>
    </source>
</evidence>
<dbReference type="PANTHER" id="PTHR21266">
    <property type="entry name" value="IRON-SULFUR DOMAIN CONTAINING PROTEIN"/>
    <property type="match status" value="1"/>
</dbReference>
<sequence length="404" mass="44630">MSAPSVSTATAPTFQPDVSGVTGASTRRHRSVRNSNAGRPAPDSGYIPADGDLPLPRKLTFDPADWQIIARFWYPVAYSTEITEGPFGVTLLDKQLVVYRVNGEITVADNLCTHRGMMLSLGEDQHDGKGIKCPYHGLRFGAAGRCTEIPAHPTAKIPERMHLPAYGAVERYGLVWTNLAAKPGDVPGVDTPTDIPPVPHWDEEGYQQINCPGIDVEAFAGRQVEGFLDVAHFAFVHDKSFALADNPVVPEYTPEVTDDGFIADYRSSMPNIPHDASQEVWDAVPEGFMWLRRFRLHVPFIATLDVTFPGGAHLAMMNAASPVSATKTRLFDARVRNFDTDQPVQDVYDFNLQVFDEDREMVEAQKPENLPLDPMLEVHIPADRSSIAYRRALRGLGLSQFFTA</sequence>
<dbReference type="AlphaFoldDB" id="S4XH05"/>
<gene>
    <name evidence="8" type="ORF">A606_11150</name>
</gene>
<dbReference type="SUPFAM" id="SSF55961">
    <property type="entry name" value="Bet v1-like"/>
    <property type="match status" value="1"/>
</dbReference>
<dbReference type="InterPro" id="IPR017941">
    <property type="entry name" value="Rieske_2Fe-2S"/>
</dbReference>
<evidence type="ECO:0000256" key="2">
    <source>
        <dbReference type="ARBA" id="ARBA00022723"/>
    </source>
</evidence>
<dbReference type="GO" id="GO:0016705">
    <property type="term" value="F:oxidoreductase activity, acting on paired donors, with incorporation or reduction of molecular oxygen"/>
    <property type="evidence" value="ECO:0007669"/>
    <property type="project" value="UniProtKB-ARBA"/>
</dbReference>
<keyword evidence="9" id="KW-1185">Reference proteome</keyword>
<dbReference type="GO" id="GO:0008168">
    <property type="term" value="F:methyltransferase activity"/>
    <property type="evidence" value="ECO:0007669"/>
    <property type="project" value="UniProtKB-KW"/>
</dbReference>
<evidence type="ECO:0000256" key="4">
    <source>
        <dbReference type="ARBA" id="ARBA00023004"/>
    </source>
</evidence>
<dbReference type="PROSITE" id="PS51296">
    <property type="entry name" value="RIESKE"/>
    <property type="match status" value="1"/>
</dbReference>
<dbReference type="GO" id="GO:0004497">
    <property type="term" value="F:monooxygenase activity"/>
    <property type="evidence" value="ECO:0007669"/>
    <property type="project" value="UniProtKB-ARBA"/>
</dbReference>
<dbReference type="OrthoDB" id="5243643at2"/>
<dbReference type="SUPFAM" id="SSF50022">
    <property type="entry name" value="ISP domain"/>
    <property type="match status" value="1"/>
</dbReference>
<organism evidence="8 9">
    <name type="scientific">Corynebacterium terpenotabidum Y-11</name>
    <dbReference type="NCBI Taxonomy" id="1200352"/>
    <lineage>
        <taxon>Bacteria</taxon>
        <taxon>Bacillati</taxon>
        <taxon>Actinomycetota</taxon>
        <taxon>Actinomycetes</taxon>
        <taxon>Mycobacteriales</taxon>
        <taxon>Corynebacteriaceae</taxon>
        <taxon>Corynebacterium</taxon>
    </lineage>
</organism>
<dbReference type="Pfam" id="PF00355">
    <property type="entry name" value="Rieske"/>
    <property type="match status" value="1"/>
</dbReference>
<dbReference type="EMBL" id="CP003696">
    <property type="protein sequence ID" value="AGP31869.1"/>
    <property type="molecule type" value="Genomic_DNA"/>
</dbReference>
<reference evidence="8 9" key="1">
    <citation type="submission" date="2012-06" db="EMBL/GenBank/DDBJ databases">
        <title>Complete genome sequence of Corynebacterium terpenotabidum Y-11 (=DSM 44721).</title>
        <authorList>
            <person name="Ruckert C."/>
            <person name="Albersmeier A."/>
            <person name="Al-Dilaimi A."/>
            <person name="Szczepanowski R."/>
            <person name="Kalinowski J."/>
        </authorList>
    </citation>
    <scope>NUCLEOTIDE SEQUENCE [LARGE SCALE GENOMIC DNA]</scope>
    <source>
        <strain evidence="8 9">Y-11</strain>
    </source>
</reference>
<dbReference type="Gene3D" id="3.90.380.10">
    <property type="entry name" value="Naphthalene 1,2-dioxygenase Alpha Subunit, Chain A, domain 1"/>
    <property type="match status" value="1"/>
</dbReference>
<proteinExistence type="predicted"/>
<accession>S4XH05</accession>
<keyword evidence="2" id="KW-0479">Metal-binding</keyword>
<dbReference type="Proteomes" id="UP000014809">
    <property type="component" value="Chromosome"/>
</dbReference>
<dbReference type="eggNOG" id="COG4638">
    <property type="taxonomic scope" value="Bacteria"/>
</dbReference>
<dbReference type="STRING" id="1200352.A606_11150"/>
<feature type="compositionally biased region" description="Polar residues" evidence="6">
    <location>
        <begin position="1"/>
        <end position="13"/>
    </location>
</feature>
<dbReference type="GO" id="GO:0051537">
    <property type="term" value="F:2 iron, 2 sulfur cluster binding"/>
    <property type="evidence" value="ECO:0007669"/>
    <property type="project" value="UniProtKB-KW"/>
</dbReference>
<keyword evidence="8" id="KW-0489">Methyltransferase</keyword>
<dbReference type="KEGG" id="cter:A606_11150"/>
<evidence type="ECO:0000313" key="9">
    <source>
        <dbReference type="Proteomes" id="UP000014809"/>
    </source>
</evidence>
<dbReference type="InterPro" id="IPR036922">
    <property type="entry name" value="Rieske_2Fe-2S_sf"/>
</dbReference>